<protein>
    <submittedName>
        <fullName evidence="1">Uncharacterized protein</fullName>
    </submittedName>
</protein>
<accession>A0A1J5G0I1</accession>
<proteinExistence type="predicted"/>
<dbReference type="Proteomes" id="UP000182059">
    <property type="component" value="Unassembled WGS sequence"/>
</dbReference>
<name>A0A1J5G0I1_9BACT</name>
<evidence type="ECO:0000313" key="2">
    <source>
        <dbReference type="Proteomes" id="UP000182059"/>
    </source>
</evidence>
<sequence length="94" mass="11401">MRKTMRSPHQHKQYVYLGKVVLKFIVHYKGGVWIMLIKNFVLPFQKFVSFFTKEMPYEKKTDEAKRELTPLGRKLFWDARRKTILRAQQGKLNR</sequence>
<comment type="caution">
    <text evidence="1">The sequence shown here is derived from an EMBL/GenBank/DDBJ whole genome shotgun (WGS) entry which is preliminary data.</text>
</comment>
<organism evidence="1 2">
    <name type="scientific">Candidatus Nomurabacteria bacterium CG2_30_43_9</name>
    <dbReference type="NCBI Taxonomy" id="1805283"/>
    <lineage>
        <taxon>Bacteria</taxon>
        <taxon>Candidatus Nomuraibacteriota</taxon>
    </lineage>
</organism>
<evidence type="ECO:0000313" key="1">
    <source>
        <dbReference type="EMBL" id="OIP66077.1"/>
    </source>
</evidence>
<gene>
    <name evidence="1" type="ORF">AUK15_00915</name>
</gene>
<reference evidence="1 2" key="1">
    <citation type="journal article" date="2016" name="Environ. Microbiol.">
        <title>Genomic resolution of a cold subsurface aquifer community provides metabolic insights for novel microbes adapted to high CO concentrations.</title>
        <authorList>
            <person name="Probst A.J."/>
            <person name="Castelle C.J."/>
            <person name="Singh A."/>
            <person name="Brown C.T."/>
            <person name="Anantharaman K."/>
            <person name="Sharon I."/>
            <person name="Hug L.A."/>
            <person name="Burstein D."/>
            <person name="Emerson J.B."/>
            <person name="Thomas B.C."/>
            <person name="Banfield J.F."/>
        </authorList>
    </citation>
    <scope>NUCLEOTIDE SEQUENCE [LARGE SCALE GENOMIC DNA]</scope>
    <source>
        <strain evidence="1">CG2_30_43_9</strain>
    </source>
</reference>
<dbReference type="EMBL" id="MNYX01000024">
    <property type="protein sequence ID" value="OIP66077.1"/>
    <property type="molecule type" value="Genomic_DNA"/>
</dbReference>
<dbReference type="AlphaFoldDB" id="A0A1J5G0I1"/>